<evidence type="ECO:0000256" key="1">
    <source>
        <dbReference type="ARBA" id="ARBA00023002"/>
    </source>
</evidence>
<reference evidence="3" key="1">
    <citation type="submission" date="2019-09" db="EMBL/GenBank/DDBJ databases">
        <title>Draft genome information of white flower Hibiscus syriacus.</title>
        <authorList>
            <person name="Kim Y.-M."/>
        </authorList>
    </citation>
    <scope>NUCLEOTIDE SEQUENCE [LARGE SCALE GENOMIC DNA]</scope>
    <source>
        <strain evidence="3">YM2019G1</strain>
    </source>
</reference>
<keyword evidence="1" id="KW-0560">Oxidoreductase</keyword>
<dbReference type="PANTHER" id="PTHR31356:SF66">
    <property type="entry name" value="CATALASE-PEROXIDASE"/>
    <property type="match status" value="1"/>
</dbReference>
<evidence type="ECO:0000313" key="4">
    <source>
        <dbReference type="Proteomes" id="UP000436088"/>
    </source>
</evidence>
<dbReference type="Proteomes" id="UP000436088">
    <property type="component" value="Unassembled WGS sequence"/>
</dbReference>
<dbReference type="AlphaFoldDB" id="A0A6A2XIC8"/>
<dbReference type="GO" id="GO:0004601">
    <property type="term" value="F:peroxidase activity"/>
    <property type="evidence" value="ECO:0007669"/>
    <property type="project" value="InterPro"/>
</dbReference>
<dbReference type="SUPFAM" id="SSF48113">
    <property type="entry name" value="Heme-dependent peroxidases"/>
    <property type="match status" value="1"/>
</dbReference>
<protein>
    <submittedName>
        <fullName evidence="3">Uncharacterized protein</fullName>
    </submittedName>
</protein>
<dbReference type="InterPro" id="IPR044831">
    <property type="entry name" value="Ccp1-like"/>
</dbReference>
<evidence type="ECO:0000256" key="2">
    <source>
        <dbReference type="SAM" id="MobiDB-lite"/>
    </source>
</evidence>
<dbReference type="PRINTS" id="PR00459">
    <property type="entry name" value="ASPEROXIDASE"/>
</dbReference>
<dbReference type="GO" id="GO:0020037">
    <property type="term" value="F:heme binding"/>
    <property type="evidence" value="ECO:0007669"/>
    <property type="project" value="InterPro"/>
</dbReference>
<dbReference type="Gene3D" id="1.10.420.10">
    <property type="entry name" value="Peroxidase, domain 2"/>
    <property type="match status" value="1"/>
</dbReference>
<dbReference type="InterPro" id="IPR002207">
    <property type="entry name" value="Peroxidase_I"/>
</dbReference>
<dbReference type="GO" id="GO:0000302">
    <property type="term" value="P:response to reactive oxygen species"/>
    <property type="evidence" value="ECO:0007669"/>
    <property type="project" value="TreeGrafter"/>
</dbReference>
<accession>A0A6A2XIC8</accession>
<feature type="compositionally biased region" description="Polar residues" evidence="2">
    <location>
        <begin position="1"/>
        <end position="11"/>
    </location>
</feature>
<proteinExistence type="predicted"/>
<dbReference type="GO" id="GO:0042744">
    <property type="term" value="P:hydrogen peroxide catabolic process"/>
    <property type="evidence" value="ECO:0007669"/>
    <property type="project" value="TreeGrafter"/>
</dbReference>
<dbReference type="GO" id="GO:0034599">
    <property type="term" value="P:cellular response to oxidative stress"/>
    <property type="evidence" value="ECO:0007669"/>
    <property type="project" value="InterPro"/>
</dbReference>
<organism evidence="3 4">
    <name type="scientific">Hibiscus syriacus</name>
    <name type="common">Rose of Sharon</name>
    <dbReference type="NCBI Taxonomy" id="106335"/>
    <lineage>
        <taxon>Eukaryota</taxon>
        <taxon>Viridiplantae</taxon>
        <taxon>Streptophyta</taxon>
        <taxon>Embryophyta</taxon>
        <taxon>Tracheophyta</taxon>
        <taxon>Spermatophyta</taxon>
        <taxon>Magnoliopsida</taxon>
        <taxon>eudicotyledons</taxon>
        <taxon>Gunneridae</taxon>
        <taxon>Pentapetalae</taxon>
        <taxon>rosids</taxon>
        <taxon>malvids</taxon>
        <taxon>Malvales</taxon>
        <taxon>Malvaceae</taxon>
        <taxon>Malvoideae</taxon>
        <taxon>Hibiscus</taxon>
    </lineage>
</organism>
<dbReference type="EMBL" id="VEPZ02001524">
    <property type="protein sequence ID" value="KAE8669570.1"/>
    <property type="molecule type" value="Genomic_DNA"/>
</dbReference>
<name>A0A6A2XIC8_HIBSY</name>
<dbReference type="PANTHER" id="PTHR31356">
    <property type="entry name" value="THYLAKOID LUMENAL 29 KDA PROTEIN, CHLOROPLASTIC-RELATED"/>
    <property type="match status" value="1"/>
</dbReference>
<sequence>MSSKPIKNTHPSYRVPLFSPEKDGPGAPGGQSWTVQWLKFDNSYFKDIKAKMDEDLLVLPTDVVLFKDPSFKDYTEAHAKLSNLGAKFDPPEGIVLDDSPIQAAPEKFVAADYSTGKVVTSNTLSGESCQIL</sequence>
<keyword evidence="4" id="KW-1185">Reference proteome</keyword>
<dbReference type="InterPro" id="IPR010255">
    <property type="entry name" value="Haem_peroxidase_sf"/>
</dbReference>
<gene>
    <name evidence="3" type="ORF">F3Y22_tig00112230pilonHSYRG00022</name>
</gene>
<feature type="region of interest" description="Disordered" evidence="2">
    <location>
        <begin position="1"/>
        <end position="30"/>
    </location>
</feature>
<comment type="caution">
    <text evidence="3">The sequence shown here is derived from an EMBL/GenBank/DDBJ whole genome shotgun (WGS) entry which is preliminary data.</text>
</comment>
<evidence type="ECO:0000313" key="3">
    <source>
        <dbReference type="EMBL" id="KAE8669570.1"/>
    </source>
</evidence>